<dbReference type="EMBL" id="CAGKOT010000024">
    <property type="protein sequence ID" value="CAB5367841.1"/>
    <property type="molecule type" value="Genomic_DNA"/>
</dbReference>
<sequence>MPSQFNTGIQSLQSVESFNAIIKKSLNSTSTLCEIKETINKRHKEKIKYWQLIFCLFDNSLSNTPDDNFKEDIVDKLQVMLKAILNDIDISNIVET</sequence>
<evidence type="ECO:0000313" key="1">
    <source>
        <dbReference type="EMBL" id="CAB5367841.1"/>
    </source>
</evidence>
<organism evidence="1 2">
    <name type="scientific">Rhizophagus irregularis</name>
    <dbReference type="NCBI Taxonomy" id="588596"/>
    <lineage>
        <taxon>Eukaryota</taxon>
        <taxon>Fungi</taxon>
        <taxon>Fungi incertae sedis</taxon>
        <taxon>Mucoromycota</taxon>
        <taxon>Glomeromycotina</taxon>
        <taxon>Glomeromycetes</taxon>
        <taxon>Glomerales</taxon>
        <taxon>Glomeraceae</taxon>
        <taxon>Rhizophagus</taxon>
    </lineage>
</organism>
<evidence type="ECO:0000313" key="2">
    <source>
        <dbReference type="Proteomes" id="UP000684084"/>
    </source>
</evidence>
<protein>
    <submittedName>
        <fullName evidence="1">Uncharacterized protein</fullName>
    </submittedName>
</protein>
<gene>
    <name evidence="1" type="ORF">CHRIB12_LOCUS11454</name>
</gene>
<comment type="caution">
    <text evidence="1">The sequence shown here is derived from an EMBL/GenBank/DDBJ whole genome shotgun (WGS) entry which is preliminary data.</text>
</comment>
<name>A0A915Z943_9GLOM</name>
<dbReference type="Proteomes" id="UP000684084">
    <property type="component" value="Unassembled WGS sequence"/>
</dbReference>
<accession>A0A915Z943</accession>
<dbReference type="AlphaFoldDB" id="A0A915Z943"/>
<dbReference type="OrthoDB" id="2432629at2759"/>
<reference evidence="1" key="1">
    <citation type="submission" date="2020-05" db="EMBL/GenBank/DDBJ databases">
        <authorList>
            <person name="Rincon C."/>
            <person name="Sanders R I."/>
            <person name="Robbins C."/>
            <person name="Chaturvedi A."/>
        </authorList>
    </citation>
    <scope>NUCLEOTIDE SEQUENCE</scope>
    <source>
        <strain evidence="1">CHB12</strain>
    </source>
</reference>
<proteinExistence type="predicted"/>